<protein>
    <submittedName>
        <fullName evidence="3">N-acetyl-alpha-D-glucosaminyl L-malate synthase BshA</fullName>
    </submittedName>
</protein>
<evidence type="ECO:0000259" key="1">
    <source>
        <dbReference type="Pfam" id="PF00534"/>
    </source>
</evidence>
<evidence type="ECO:0000259" key="2">
    <source>
        <dbReference type="Pfam" id="PF13439"/>
    </source>
</evidence>
<dbReference type="PANTHER" id="PTHR45947">
    <property type="entry name" value="SULFOQUINOVOSYL TRANSFERASE SQD2"/>
    <property type="match status" value="1"/>
</dbReference>
<dbReference type="InterPro" id="IPR001296">
    <property type="entry name" value="Glyco_trans_1"/>
</dbReference>
<dbReference type="Pfam" id="PF13439">
    <property type="entry name" value="Glyco_transf_4"/>
    <property type="match status" value="1"/>
</dbReference>
<dbReference type="RefSeq" id="WP_147648295.1">
    <property type="nucleotide sequence ID" value="NZ_CP042806.1"/>
</dbReference>
<evidence type="ECO:0000313" key="4">
    <source>
        <dbReference type="Proteomes" id="UP000321820"/>
    </source>
</evidence>
<dbReference type="Pfam" id="PF00534">
    <property type="entry name" value="Glycos_transf_1"/>
    <property type="match status" value="1"/>
</dbReference>
<dbReference type="EMBL" id="CP042806">
    <property type="protein sequence ID" value="QEE29096.1"/>
    <property type="molecule type" value="Genomic_DNA"/>
</dbReference>
<gene>
    <name evidence="3" type="primary">bshA</name>
    <name evidence="3" type="ORF">FTW19_14480</name>
</gene>
<dbReference type="GO" id="GO:0016757">
    <property type="term" value="F:glycosyltransferase activity"/>
    <property type="evidence" value="ECO:0007669"/>
    <property type="project" value="InterPro"/>
</dbReference>
<reference evidence="3 4" key="1">
    <citation type="submission" date="2019-08" db="EMBL/GenBank/DDBJ databases">
        <title>Complete genome sequence of Terriglobus albidus strain ORNL.</title>
        <authorList>
            <person name="Podar M."/>
        </authorList>
    </citation>
    <scope>NUCLEOTIDE SEQUENCE [LARGE SCALE GENOMIC DNA]</scope>
    <source>
        <strain evidence="3 4">ORNL</strain>
    </source>
</reference>
<dbReference type="InterPro" id="IPR023881">
    <property type="entry name" value="Thiol_BshA"/>
</dbReference>
<dbReference type="Gene3D" id="3.40.50.2000">
    <property type="entry name" value="Glycogen Phosphorylase B"/>
    <property type="match status" value="2"/>
</dbReference>
<organism evidence="3 4">
    <name type="scientific">Terriglobus albidus</name>
    <dbReference type="NCBI Taxonomy" id="1592106"/>
    <lineage>
        <taxon>Bacteria</taxon>
        <taxon>Pseudomonadati</taxon>
        <taxon>Acidobacteriota</taxon>
        <taxon>Terriglobia</taxon>
        <taxon>Terriglobales</taxon>
        <taxon>Acidobacteriaceae</taxon>
        <taxon>Terriglobus</taxon>
    </lineage>
</organism>
<dbReference type="InterPro" id="IPR050194">
    <property type="entry name" value="Glycosyltransferase_grp1"/>
</dbReference>
<dbReference type="Proteomes" id="UP000321820">
    <property type="component" value="Chromosome"/>
</dbReference>
<dbReference type="KEGG" id="talb:FTW19_14480"/>
<proteinExistence type="predicted"/>
<dbReference type="NCBIfam" id="TIGR03999">
    <property type="entry name" value="thiol_BshA"/>
    <property type="match status" value="1"/>
</dbReference>
<accession>A0A5B9EGA8</accession>
<dbReference type="AlphaFoldDB" id="A0A5B9EGA8"/>
<dbReference type="GO" id="GO:0071793">
    <property type="term" value="P:bacillithiol biosynthetic process"/>
    <property type="evidence" value="ECO:0007669"/>
    <property type="project" value="InterPro"/>
</dbReference>
<dbReference type="SUPFAM" id="SSF53756">
    <property type="entry name" value="UDP-Glycosyltransferase/glycogen phosphorylase"/>
    <property type="match status" value="1"/>
</dbReference>
<dbReference type="OrthoDB" id="9810929at2"/>
<feature type="domain" description="Glycosyltransferase subfamily 4-like N-terminal" evidence="2">
    <location>
        <begin position="11"/>
        <end position="179"/>
    </location>
</feature>
<keyword evidence="4" id="KW-1185">Reference proteome</keyword>
<feature type="domain" description="Glycosyl transferase family 1" evidence="1">
    <location>
        <begin position="189"/>
        <end position="352"/>
    </location>
</feature>
<evidence type="ECO:0000313" key="3">
    <source>
        <dbReference type="EMBL" id="QEE29096.1"/>
    </source>
</evidence>
<name>A0A5B9EGA8_9BACT</name>
<dbReference type="InterPro" id="IPR028098">
    <property type="entry name" value="Glyco_trans_4-like_N"/>
</dbReference>
<dbReference type="PANTHER" id="PTHR45947:SF3">
    <property type="entry name" value="SULFOQUINOVOSYL TRANSFERASE SQD2"/>
    <property type="match status" value="1"/>
</dbReference>
<sequence length="380" mass="42415">MKIGITCYPTYGGSGVVATELGIELAARGHEIHFITYAEPFRLTDRETNIRYHEVPVTNYPLFQFPPYDLALATRMAEVAEFYQLDLLHVHYAIPHSVCALLARQMLAARGIRLPFITTLHGTDITLVGQDHSFLPITKFGIEQSDGITSISQYLKEETERAFSITRDIEVIRNFVNCDVYMRRPDVYERDRQKYAAPDEALFVHLSNFRPVKRATDVVHTFAKITRQLPARLMLIGDGPDTSEAERLAVSYGIKNRIHFLGKQNSVEDLLSLADLMLMPSEMESFGLAALEAMACSVPAIATRVGGVPELIDDGVTGMLFPVGDTDGMAAAAINLLTHKDQLTEMSHAARQTAQKLFCSSNVIPLYERFYESVLAQPPM</sequence>